<evidence type="ECO:0000256" key="7">
    <source>
        <dbReference type="ARBA" id="ARBA00022989"/>
    </source>
</evidence>
<name>A0A5K3EUL2_MESCO</name>
<evidence type="ECO:0000256" key="10">
    <source>
        <dbReference type="PROSITE-ProRule" id="PRU00282"/>
    </source>
</evidence>
<evidence type="ECO:0000313" key="12">
    <source>
        <dbReference type="WBParaSite" id="MCU_003165-RA"/>
    </source>
</evidence>
<keyword evidence="5" id="KW-0677">Repeat</keyword>
<dbReference type="Pfam" id="PF00153">
    <property type="entry name" value="Mito_carr"/>
    <property type="match status" value="4"/>
</dbReference>
<keyword evidence="9 10" id="KW-0472">Membrane</keyword>
<comment type="similarity">
    <text evidence="2 11">Belongs to the mitochondrial carrier (TC 2.A.29) family.</text>
</comment>
<dbReference type="Gene3D" id="1.50.40.10">
    <property type="entry name" value="Mitochondrial carrier domain"/>
    <property type="match status" value="1"/>
</dbReference>
<evidence type="ECO:0000256" key="2">
    <source>
        <dbReference type="ARBA" id="ARBA00006375"/>
    </source>
</evidence>
<protein>
    <submittedName>
        <fullName evidence="12">Solute carrier family 25 member 40</fullName>
    </submittedName>
</protein>
<dbReference type="InterPro" id="IPR023395">
    <property type="entry name" value="MCP_dom_sf"/>
</dbReference>
<keyword evidence="4 10" id="KW-0812">Transmembrane</keyword>
<feature type="repeat" description="Solcar" evidence="10">
    <location>
        <begin position="192"/>
        <end position="276"/>
    </location>
</feature>
<organism evidence="12">
    <name type="scientific">Mesocestoides corti</name>
    <name type="common">Flatworm</name>
    <dbReference type="NCBI Taxonomy" id="53468"/>
    <lineage>
        <taxon>Eukaryota</taxon>
        <taxon>Metazoa</taxon>
        <taxon>Spiralia</taxon>
        <taxon>Lophotrochozoa</taxon>
        <taxon>Platyhelminthes</taxon>
        <taxon>Cestoda</taxon>
        <taxon>Eucestoda</taxon>
        <taxon>Cyclophyllidea</taxon>
        <taxon>Mesocestoididae</taxon>
        <taxon>Mesocestoides</taxon>
    </lineage>
</organism>
<reference evidence="12" key="1">
    <citation type="submission" date="2019-11" db="UniProtKB">
        <authorList>
            <consortium name="WormBaseParasite"/>
        </authorList>
    </citation>
    <scope>IDENTIFICATION</scope>
</reference>
<dbReference type="WBParaSite" id="MCU_003165-RA">
    <property type="protein sequence ID" value="MCU_003165-RA"/>
    <property type="gene ID" value="MCU_003165"/>
</dbReference>
<feature type="repeat" description="Solcar" evidence="10">
    <location>
        <begin position="13"/>
        <end position="174"/>
    </location>
</feature>
<proteinExistence type="inferred from homology"/>
<dbReference type="PANTHER" id="PTHR45760">
    <property type="entry name" value="FI19922P1-RELATED"/>
    <property type="match status" value="1"/>
</dbReference>
<dbReference type="GO" id="GO:0005743">
    <property type="term" value="C:mitochondrial inner membrane"/>
    <property type="evidence" value="ECO:0007669"/>
    <property type="project" value="UniProtKB-SubCell"/>
</dbReference>
<dbReference type="InterPro" id="IPR045315">
    <property type="entry name" value="Mtm1-like"/>
</dbReference>
<evidence type="ECO:0000256" key="9">
    <source>
        <dbReference type="ARBA" id="ARBA00023136"/>
    </source>
</evidence>
<evidence type="ECO:0000256" key="5">
    <source>
        <dbReference type="ARBA" id="ARBA00022737"/>
    </source>
</evidence>
<keyword evidence="7" id="KW-1133">Transmembrane helix</keyword>
<evidence type="ECO:0000256" key="8">
    <source>
        <dbReference type="ARBA" id="ARBA00023128"/>
    </source>
</evidence>
<evidence type="ECO:0000256" key="11">
    <source>
        <dbReference type="RuleBase" id="RU000488"/>
    </source>
</evidence>
<dbReference type="PROSITE" id="PS50920">
    <property type="entry name" value="SOLCAR"/>
    <property type="match status" value="3"/>
</dbReference>
<dbReference type="InterPro" id="IPR018108">
    <property type="entry name" value="MCP_transmembrane"/>
</dbReference>
<dbReference type="AlphaFoldDB" id="A0A5K3EUL2"/>
<accession>A0A5K3EUL2</accession>
<comment type="subcellular location">
    <subcellularLocation>
        <location evidence="1">Mitochondrion inner membrane</location>
        <topology evidence="1">Multi-pass membrane protein</topology>
    </subcellularLocation>
</comment>
<keyword evidence="8" id="KW-0496">Mitochondrion</keyword>
<dbReference type="SUPFAM" id="SSF103506">
    <property type="entry name" value="Mitochondrial carrier"/>
    <property type="match status" value="1"/>
</dbReference>
<evidence type="ECO:0000256" key="3">
    <source>
        <dbReference type="ARBA" id="ARBA00022448"/>
    </source>
</evidence>
<evidence type="ECO:0000256" key="6">
    <source>
        <dbReference type="ARBA" id="ARBA00022792"/>
    </source>
</evidence>
<evidence type="ECO:0000256" key="1">
    <source>
        <dbReference type="ARBA" id="ARBA00004448"/>
    </source>
</evidence>
<keyword evidence="6" id="KW-0999">Mitochondrion inner membrane</keyword>
<keyword evidence="3 11" id="KW-0813">Transport</keyword>
<evidence type="ECO:0000256" key="4">
    <source>
        <dbReference type="ARBA" id="ARBA00022692"/>
    </source>
</evidence>
<dbReference type="PANTHER" id="PTHR45760:SF2">
    <property type="entry name" value="FI19922P1-RELATED"/>
    <property type="match status" value="1"/>
</dbReference>
<dbReference type="GO" id="GO:1990542">
    <property type="term" value="P:mitochondrial transmembrane transport"/>
    <property type="evidence" value="ECO:0007669"/>
    <property type="project" value="InterPro"/>
</dbReference>
<sequence length="389" mass="43583">MNVGNNGESKEWGSGPRRIIASSVGSILTSLVMTPLDVIKIRIQSASLPGNCSLYCNCVMDYLCACDNGVSLPHSRTNIWYGQRRNFKSSWVRAQACFNPEGIHYCIFHSGLRKLCSPALICSPRSNMSSAEALSTIVRTEGILSLWSGLSPALVMALPQTIVYFSMNDWLKDYISFKYTSHRYQETNAALFIDFIPPVVGAISRIFSVFTISPLELMRTKLQSKPMSFKSFTEIAKSAVAQDGVRSLWTGMGPTLLRDVPFSAIFWYVYDFNKSRYLRTRTCISSYTNVSSAHDFPVFFLFGAMAGFTAGFFTHPFDVIKTHRQLELGESFFANRTTSTSTWKALRQLYNRKGLQALFSGVMPRLLKTTTASALMVSVFEVVKRNLSK</sequence>
<feature type="repeat" description="Solcar" evidence="10">
    <location>
        <begin position="294"/>
        <end position="386"/>
    </location>
</feature>